<proteinExistence type="predicted"/>
<dbReference type="OrthoDB" id="2159521at2759"/>
<keyword evidence="1" id="KW-0472">Membrane</keyword>
<keyword evidence="1" id="KW-0812">Transmembrane</keyword>
<keyword evidence="4" id="KW-1185">Reference proteome</keyword>
<name>A0A1Y1WT98_9FUNG</name>
<feature type="transmembrane region" description="Helical" evidence="1">
    <location>
        <begin position="155"/>
        <end position="173"/>
    </location>
</feature>
<dbReference type="GO" id="GO:0004175">
    <property type="term" value="F:endopeptidase activity"/>
    <property type="evidence" value="ECO:0007669"/>
    <property type="project" value="UniProtKB-ARBA"/>
</dbReference>
<gene>
    <name evidence="3" type="ORF">BCR32DRAFT_248565</name>
</gene>
<feature type="transmembrane region" description="Helical" evidence="1">
    <location>
        <begin position="185"/>
        <end position="204"/>
    </location>
</feature>
<evidence type="ECO:0000256" key="1">
    <source>
        <dbReference type="SAM" id="Phobius"/>
    </source>
</evidence>
<keyword evidence="1" id="KW-1133">Transmembrane helix</keyword>
<reference evidence="3 4" key="2">
    <citation type="submission" date="2016-08" db="EMBL/GenBank/DDBJ databases">
        <title>Pervasive Adenine N6-methylation of Active Genes in Fungi.</title>
        <authorList>
            <consortium name="DOE Joint Genome Institute"/>
            <person name="Mondo S.J."/>
            <person name="Dannebaum R.O."/>
            <person name="Kuo R.C."/>
            <person name="Labutti K."/>
            <person name="Haridas S."/>
            <person name="Kuo A."/>
            <person name="Salamov A."/>
            <person name="Ahrendt S.R."/>
            <person name="Lipzen A."/>
            <person name="Sullivan W."/>
            <person name="Andreopoulos W.B."/>
            <person name="Clum A."/>
            <person name="Lindquist E."/>
            <person name="Daum C."/>
            <person name="Ramamoorthy G.K."/>
            <person name="Gryganskyi A."/>
            <person name="Culley D."/>
            <person name="Magnuson J.K."/>
            <person name="James T.Y."/>
            <person name="O'Malley M.A."/>
            <person name="Stajich J.E."/>
            <person name="Spatafora J.W."/>
            <person name="Visel A."/>
            <person name="Grigoriev I.V."/>
        </authorList>
    </citation>
    <scope>NUCLEOTIDE SEQUENCE [LARGE SCALE GENOMIC DNA]</scope>
    <source>
        <strain evidence="3 4">S4</strain>
    </source>
</reference>
<accession>A0A1Y1WT98</accession>
<dbReference type="AlphaFoldDB" id="A0A1Y1WT98"/>
<dbReference type="EMBL" id="MCFG01000285">
    <property type="protein sequence ID" value="ORX76672.1"/>
    <property type="molecule type" value="Genomic_DNA"/>
</dbReference>
<dbReference type="GO" id="GO:0080120">
    <property type="term" value="P:CAAX-box protein maturation"/>
    <property type="evidence" value="ECO:0007669"/>
    <property type="project" value="UniProtKB-ARBA"/>
</dbReference>
<organism evidence="3 4">
    <name type="scientific">Anaeromyces robustus</name>
    <dbReference type="NCBI Taxonomy" id="1754192"/>
    <lineage>
        <taxon>Eukaryota</taxon>
        <taxon>Fungi</taxon>
        <taxon>Fungi incertae sedis</taxon>
        <taxon>Chytridiomycota</taxon>
        <taxon>Chytridiomycota incertae sedis</taxon>
        <taxon>Neocallimastigomycetes</taxon>
        <taxon>Neocallimastigales</taxon>
        <taxon>Neocallimastigaceae</taxon>
        <taxon>Anaeromyces</taxon>
    </lineage>
</organism>
<dbReference type="InterPro" id="IPR052710">
    <property type="entry name" value="CAAX_protease"/>
</dbReference>
<dbReference type="Pfam" id="PF02517">
    <property type="entry name" value="Rce1-like"/>
    <property type="match status" value="1"/>
</dbReference>
<evidence type="ECO:0000259" key="2">
    <source>
        <dbReference type="Pfam" id="PF02517"/>
    </source>
</evidence>
<comment type="caution">
    <text evidence="3">The sequence shown here is derived from an EMBL/GenBank/DDBJ whole genome shotgun (WGS) entry which is preliminary data.</text>
</comment>
<dbReference type="PANTHER" id="PTHR36435:SF6">
    <property type="entry name" value="ABORTIVE INFECTION PROTEIN"/>
    <property type="match status" value="1"/>
</dbReference>
<dbReference type="InterPro" id="IPR003675">
    <property type="entry name" value="Rce1/LyrA-like_dom"/>
</dbReference>
<evidence type="ECO:0000313" key="3">
    <source>
        <dbReference type="EMBL" id="ORX76672.1"/>
    </source>
</evidence>
<sequence length="257" mass="29702">MTSHLVQNKTTNNTNLEITKIKEDIKNENDILPLSLSSNEYIETNTNTNTNTSITNSNNVTIIDVKENSSISIEDNSKLDDNDDEEDEDDKSIKEQIINFFKQFTLKRVYITGVISFISLYIVNTLCTLIFNILIKKEGNSNEEDLNKFSNSFPILSIIYFCIVGPMFEEFVFRKLFFGVINEYSKIFAYIMSSFLFAFAHYNLNFKTLLKEFYNFPAYFISGIILAFTYDYDSYLLASMISHILYNSSVVIESSIF</sequence>
<reference evidence="3 4" key="1">
    <citation type="submission" date="2016-08" db="EMBL/GenBank/DDBJ databases">
        <title>A Parts List for Fungal Cellulosomes Revealed by Comparative Genomics.</title>
        <authorList>
            <consortium name="DOE Joint Genome Institute"/>
            <person name="Haitjema C.H."/>
            <person name="Gilmore S.P."/>
            <person name="Henske J.K."/>
            <person name="Solomon K.V."/>
            <person name="De Groot R."/>
            <person name="Kuo A."/>
            <person name="Mondo S.J."/>
            <person name="Salamov A.A."/>
            <person name="Labutti K."/>
            <person name="Zhao Z."/>
            <person name="Chiniquy J."/>
            <person name="Barry K."/>
            <person name="Brewer H.M."/>
            <person name="Purvine S.O."/>
            <person name="Wright A.T."/>
            <person name="Boxma B."/>
            <person name="Van Alen T."/>
            <person name="Hackstein J.H."/>
            <person name="Baker S.E."/>
            <person name="Grigoriev I.V."/>
            <person name="O'Malley M.A."/>
        </authorList>
    </citation>
    <scope>NUCLEOTIDE SEQUENCE [LARGE SCALE GENOMIC DNA]</scope>
    <source>
        <strain evidence="3 4">S4</strain>
    </source>
</reference>
<feature type="transmembrane region" description="Helical" evidence="1">
    <location>
        <begin position="216"/>
        <end position="232"/>
    </location>
</feature>
<dbReference type="Proteomes" id="UP000193944">
    <property type="component" value="Unassembled WGS sequence"/>
</dbReference>
<protein>
    <submittedName>
        <fullName evidence="3">Abi-domain-containing protein</fullName>
    </submittedName>
</protein>
<evidence type="ECO:0000313" key="4">
    <source>
        <dbReference type="Proteomes" id="UP000193944"/>
    </source>
</evidence>
<feature type="transmembrane region" description="Helical" evidence="1">
    <location>
        <begin position="109"/>
        <end position="135"/>
    </location>
</feature>
<dbReference type="PANTHER" id="PTHR36435">
    <property type="entry name" value="SLR1288 PROTEIN"/>
    <property type="match status" value="1"/>
</dbReference>
<feature type="domain" description="CAAX prenyl protease 2/Lysostaphin resistance protein A-like" evidence="2">
    <location>
        <begin position="153"/>
        <end position="248"/>
    </location>
</feature>